<dbReference type="AlphaFoldDB" id="F2UC66"/>
<protein>
    <submittedName>
        <fullName evidence="1">Uncharacterized protein</fullName>
    </submittedName>
</protein>
<accession>F2UC66</accession>
<dbReference type="GeneID" id="16073646"/>
<dbReference type="RefSeq" id="XP_004993073.1">
    <property type="nucleotide sequence ID" value="XM_004993016.1"/>
</dbReference>
<dbReference type="SUPFAM" id="SSF101898">
    <property type="entry name" value="NHL repeat"/>
    <property type="match status" value="1"/>
</dbReference>
<evidence type="ECO:0000313" key="1">
    <source>
        <dbReference type="EMBL" id="EGD74173.1"/>
    </source>
</evidence>
<dbReference type="KEGG" id="sre:PTSG_12411"/>
<reference evidence="1" key="1">
    <citation type="submission" date="2009-08" db="EMBL/GenBank/DDBJ databases">
        <title>Annotation of Salpingoeca rosetta.</title>
        <authorList>
            <consortium name="The Broad Institute Genome Sequencing Platform"/>
            <person name="Russ C."/>
            <person name="Cuomo C."/>
            <person name="Burger G."/>
            <person name="Gray M.W."/>
            <person name="Holland P.W.H."/>
            <person name="King N."/>
            <person name="Lang F.B.F."/>
            <person name="Roger A.J."/>
            <person name="Ruiz-Trillo I."/>
            <person name="Young S.K."/>
            <person name="Zeng Q."/>
            <person name="Gargeya S."/>
            <person name="Alvarado L."/>
            <person name="Berlin A."/>
            <person name="Chapman S.B."/>
            <person name="Chen Z."/>
            <person name="Freedman E."/>
            <person name="Gellesch M."/>
            <person name="Goldberg J."/>
            <person name="Griggs A."/>
            <person name="Gujja S."/>
            <person name="Heilman E."/>
            <person name="Heiman D."/>
            <person name="Howarth C."/>
            <person name="Mehta T."/>
            <person name="Neiman D."/>
            <person name="Pearson M."/>
            <person name="Roberts A."/>
            <person name="Saif S."/>
            <person name="Shea T."/>
            <person name="Shenoy N."/>
            <person name="Sisk P."/>
            <person name="Stolte C."/>
            <person name="Sykes S."/>
            <person name="White J."/>
            <person name="Yandava C."/>
            <person name="Haas B."/>
            <person name="Nusbaum C."/>
            <person name="Birren B."/>
        </authorList>
    </citation>
    <scope>NUCLEOTIDE SEQUENCE [LARGE SCALE GENOMIC DNA]</scope>
    <source>
        <strain evidence="1">ATCC 50818</strain>
    </source>
</reference>
<name>F2UC66_SALR5</name>
<sequence>MIDAVNAEASTGKAVLVQNEAGDVHLNTSDPRQRVLLNGLDVHAELQRLNLWNHRLHTGVCFIRNGGVFLDAQTLSGLPPGVDKWRRGVRARNGKIYGIPRAATAVLIIDPASNTYDITTMTGFATDVYKWADGVLAGNGKIYCIPEQTTMVLVIDPKYDVFDASTISVAGYLVSGESGNWEAAVLADNGKIYAVPNTNTHVLVINPDTNTTSTIAVNGADNTNYKWFGAVLARNGKIYGIPYRATSILITDSADATTLTLDGNTGGGMGDNGPSSDFDFGWAGGVLAQNGLIYGIRTTRWAGGVVVDDGRILGVPFSASSVLTIQPTTNSVGLVTSAASFDSTVMGARWFGGVEAEDGRIFAIPAAATSILVIDPLCMST</sequence>
<dbReference type="InParanoid" id="F2UC66"/>
<dbReference type="EMBL" id="GL832968">
    <property type="protein sequence ID" value="EGD74173.1"/>
    <property type="molecule type" value="Genomic_DNA"/>
</dbReference>
<gene>
    <name evidence="1" type="ORF">PTSG_12411</name>
</gene>
<organism evidence="2">
    <name type="scientific">Salpingoeca rosetta (strain ATCC 50818 / BSB-021)</name>
    <dbReference type="NCBI Taxonomy" id="946362"/>
    <lineage>
        <taxon>Eukaryota</taxon>
        <taxon>Choanoflagellata</taxon>
        <taxon>Craspedida</taxon>
        <taxon>Salpingoecidae</taxon>
        <taxon>Salpingoeca</taxon>
    </lineage>
</organism>
<keyword evidence="2" id="KW-1185">Reference proteome</keyword>
<dbReference type="OrthoDB" id="10260017at2759"/>
<dbReference type="Proteomes" id="UP000007799">
    <property type="component" value="Unassembled WGS sequence"/>
</dbReference>
<proteinExistence type="predicted"/>
<evidence type="ECO:0000313" key="2">
    <source>
        <dbReference type="Proteomes" id="UP000007799"/>
    </source>
</evidence>